<dbReference type="RefSeq" id="WP_109215311.1">
    <property type="nucleotide sequence ID" value="NZ_JAQDGV010000001.1"/>
</dbReference>
<evidence type="ECO:0000313" key="1">
    <source>
        <dbReference type="EMBL" id="PWE87032.1"/>
    </source>
</evidence>
<organism evidence="1 2">
    <name type="scientific">Eubacterium ramulus</name>
    <dbReference type="NCBI Taxonomy" id="39490"/>
    <lineage>
        <taxon>Bacteria</taxon>
        <taxon>Bacillati</taxon>
        <taxon>Bacillota</taxon>
        <taxon>Clostridia</taxon>
        <taxon>Eubacteriales</taxon>
        <taxon>Eubacteriaceae</taxon>
        <taxon>Eubacterium</taxon>
    </lineage>
</organism>
<comment type="caution">
    <text evidence="1">The sequence shown here is derived from an EMBL/GenBank/DDBJ whole genome shotgun (WGS) entry which is preliminary data.</text>
</comment>
<dbReference type="EMBL" id="JRFU01000062">
    <property type="protein sequence ID" value="PWE87032.1"/>
    <property type="molecule type" value="Genomic_DNA"/>
</dbReference>
<accession>A0A2V1JQ38</accession>
<dbReference type="AlphaFoldDB" id="A0A2V1JQ38"/>
<protein>
    <submittedName>
        <fullName evidence="1">Glycogen synthase</fullName>
    </submittedName>
</protein>
<keyword evidence="2" id="KW-1185">Reference proteome</keyword>
<name>A0A2V1JQ38_EUBRA</name>
<dbReference type="Proteomes" id="UP000245288">
    <property type="component" value="Unassembled WGS sequence"/>
</dbReference>
<sequence length="83" mass="9507">MNEFIFETGSVPVRVAARVYGKDASWVRAGIICGWLPIGTATRDGERVTDLKQMDSRYGRINYYISPNKLYEETGFIWKGERV</sequence>
<proteinExistence type="predicted"/>
<gene>
    <name evidence="1" type="ORF">LG34_06450</name>
</gene>
<reference evidence="1 2" key="1">
    <citation type="submission" date="2014-09" db="EMBL/GenBank/DDBJ databases">
        <title>Butyrate-producing bacteria isolated from human gut.</title>
        <authorList>
            <person name="Zhang Q."/>
            <person name="Zhao L."/>
        </authorList>
    </citation>
    <scope>NUCLEOTIDE SEQUENCE [LARGE SCALE GENOMIC DNA]</scope>
    <source>
        <strain evidence="1 2">21</strain>
    </source>
</reference>
<dbReference type="OrthoDB" id="1646065at2"/>
<evidence type="ECO:0000313" key="2">
    <source>
        <dbReference type="Proteomes" id="UP000245288"/>
    </source>
</evidence>